<organism evidence="4 5">
    <name type="scientific">Streptomyces hesseae</name>
    <dbReference type="NCBI Taxonomy" id="3075519"/>
    <lineage>
        <taxon>Bacteria</taxon>
        <taxon>Bacillati</taxon>
        <taxon>Actinomycetota</taxon>
        <taxon>Actinomycetes</taxon>
        <taxon>Kitasatosporales</taxon>
        <taxon>Streptomycetaceae</taxon>
        <taxon>Streptomyces</taxon>
    </lineage>
</organism>
<name>A0ABU2SRI3_9ACTN</name>
<evidence type="ECO:0000313" key="4">
    <source>
        <dbReference type="EMBL" id="MDT0450620.1"/>
    </source>
</evidence>
<dbReference type="PROSITE" id="PS00552">
    <property type="entry name" value="HTH_MERR_1"/>
    <property type="match status" value="1"/>
</dbReference>
<dbReference type="InterPro" id="IPR009061">
    <property type="entry name" value="DNA-bd_dom_put_sf"/>
</dbReference>
<evidence type="ECO:0000313" key="5">
    <source>
        <dbReference type="Proteomes" id="UP001180531"/>
    </source>
</evidence>
<dbReference type="PANTHER" id="PTHR30204">
    <property type="entry name" value="REDOX-CYCLING DRUG-SENSING TRANSCRIPTIONAL ACTIVATOR SOXR"/>
    <property type="match status" value="1"/>
</dbReference>
<evidence type="ECO:0000259" key="3">
    <source>
        <dbReference type="PROSITE" id="PS50937"/>
    </source>
</evidence>
<keyword evidence="2" id="KW-0175">Coiled coil</keyword>
<keyword evidence="5" id="KW-1185">Reference proteome</keyword>
<dbReference type="EMBL" id="JAVRFI010000009">
    <property type="protein sequence ID" value="MDT0450620.1"/>
    <property type="molecule type" value="Genomic_DNA"/>
</dbReference>
<gene>
    <name evidence="4" type="ORF">RM609_16280</name>
</gene>
<feature type="coiled-coil region" evidence="2">
    <location>
        <begin position="82"/>
        <end position="116"/>
    </location>
</feature>
<dbReference type="SMART" id="SM00422">
    <property type="entry name" value="HTH_MERR"/>
    <property type="match status" value="1"/>
</dbReference>
<feature type="domain" description="HTH merR-type" evidence="3">
    <location>
        <begin position="1"/>
        <end position="68"/>
    </location>
</feature>
<dbReference type="Proteomes" id="UP001180531">
    <property type="component" value="Unassembled WGS sequence"/>
</dbReference>
<evidence type="ECO:0000256" key="1">
    <source>
        <dbReference type="ARBA" id="ARBA00023125"/>
    </source>
</evidence>
<dbReference type="InterPro" id="IPR000551">
    <property type="entry name" value="MerR-type_HTH_dom"/>
</dbReference>
<dbReference type="PANTHER" id="PTHR30204:SF93">
    <property type="entry name" value="HTH MERR-TYPE DOMAIN-CONTAINING PROTEIN"/>
    <property type="match status" value="1"/>
</dbReference>
<evidence type="ECO:0000256" key="2">
    <source>
        <dbReference type="SAM" id="Coils"/>
    </source>
</evidence>
<dbReference type="PROSITE" id="PS50937">
    <property type="entry name" value="HTH_MERR_2"/>
    <property type="match status" value="1"/>
</dbReference>
<sequence>MRIGELSQHTGVSARLLRYYEQQGLLGSERDSNGYRRYHPAAVQRVRRIRELLDAGMTTEVIRTLLPCAQGGPGLLTCSRSVQALDDQLARVEEQMAELERKKEALRGVTRAMEVRRHEDEMLARAALRSA</sequence>
<proteinExistence type="predicted"/>
<dbReference type="InterPro" id="IPR047057">
    <property type="entry name" value="MerR_fam"/>
</dbReference>
<dbReference type="RefSeq" id="WP_311611557.1">
    <property type="nucleotide sequence ID" value="NZ_JAVRFI010000009.1"/>
</dbReference>
<comment type="caution">
    <text evidence="4">The sequence shown here is derived from an EMBL/GenBank/DDBJ whole genome shotgun (WGS) entry which is preliminary data.</text>
</comment>
<accession>A0ABU2SRI3</accession>
<dbReference type="Gene3D" id="1.10.1660.10">
    <property type="match status" value="1"/>
</dbReference>
<reference evidence="4" key="1">
    <citation type="submission" date="2024-05" db="EMBL/GenBank/DDBJ databases">
        <title>30 novel species of actinomycetes from the DSMZ collection.</title>
        <authorList>
            <person name="Nouioui I."/>
        </authorList>
    </citation>
    <scope>NUCLEOTIDE SEQUENCE</scope>
    <source>
        <strain evidence="4">DSM 40473</strain>
    </source>
</reference>
<dbReference type="Pfam" id="PF13411">
    <property type="entry name" value="MerR_1"/>
    <property type="match status" value="1"/>
</dbReference>
<protein>
    <submittedName>
        <fullName evidence="4">MerR family transcriptional regulator</fullName>
    </submittedName>
</protein>
<dbReference type="PRINTS" id="PR00040">
    <property type="entry name" value="HTHMERR"/>
</dbReference>
<keyword evidence="1" id="KW-0238">DNA-binding</keyword>
<dbReference type="SUPFAM" id="SSF46955">
    <property type="entry name" value="Putative DNA-binding domain"/>
    <property type="match status" value="1"/>
</dbReference>